<evidence type="ECO:0000313" key="3">
    <source>
        <dbReference type="EMBL" id="WZV98492.1"/>
    </source>
</evidence>
<evidence type="ECO:0000256" key="2">
    <source>
        <dbReference type="SAM" id="SignalP"/>
    </source>
</evidence>
<dbReference type="Proteomes" id="UP001466893">
    <property type="component" value="Chromosome"/>
</dbReference>
<evidence type="ECO:0000256" key="1">
    <source>
        <dbReference type="ARBA" id="ARBA00022729"/>
    </source>
</evidence>
<name>A0ABZ3B6K1_9ENTR</name>
<feature type="chain" id="PRO_5046096153" evidence="2">
    <location>
        <begin position="19"/>
        <end position="99"/>
    </location>
</feature>
<accession>A0ABZ3B6K1</accession>
<reference evidence="3 4" key="1">
    <citation type="submission" date="2024-04" db="EMBL/GenBank/DDBJ databases">
        <title>Kosakonia calanthae sp. nov., a halophilic bacterium isolated from leaves of Calanthe tiplacata.</title>
        <authorList>
            <person name="Wu P."/>
        </authorList>
    </citation>
    <scope>NUCLEOTIDE SEQUENCE [LARGE SCALE GENOMIC DNA]</scope>
    <source>
        <strain evidence="3 4">BYX6</strain>
    </source>
</reference>
<sequence>MMKYVVPALMLLLVGCSASEDLPVQKAQQARIGPAHSLDMEQLCRQNAAHRYNTGVQQIDVIGFEHYQGSYEMRGVTPRREAFVCAFDTEGQFLHLSMR</sequence>
<gene>
    <name evidence="3" type="ORF">AAEY27_00915</name>
</gene>
<dbReference type="RefSeq" id="WP_342323096.1">
    <property type="nucleotide sequence ID" value="NZ_CP151800.1"/>
</dbReference>
<proteinExistence type="predicted"/>
<dbReference type="Pfam" id="PF13983">
    <property type="entry name" value="YsaB"/>
    <property type="match status" value="1"/>
</dbReference>
<dbReference type="EMBL" id="CP151800">
    <property type="protein sequence ID" value="WZV98492.1"/>
    <property type="molecule type" value="Genomic_DNA"/>
</dbReference>
<keyword evidence="1 2" id="KW-0732">Signal</keyword>
<dbReference type="InterPro" id="IPR025728">
    <property type="entry name" value="YsaB-like"/>
</dbReference>
<keyword evidence="4" id="KW-1185">Reference proteome</keyword>
<dbReference type="PROSITE" id="PS51257">
    <property type="entry name" value="PROKAR_LIPOPROTEIN"/>
    <property type="match status" value="1"/>
</dbReference>
<keyword evidence="3" id="KW-0449">Lipoprotein</keyword>
<organism evidence="3 4">
    <name type="scientific">Kosakonia calanthes</name>
    <dbReference type="NCBI Taxonomy" id="3139408"/>
    <lineage>
        <taxon>Bacteria</taxon>
        <taxon>Pseudomonadati</taxon>
        <taxon>Pseudomonadota</taxon>
        <taxon>Gammaproteobacteria</taxon>
        <taxon>Enterobacterales</taxon>
        <taxon>Enterobacteriaceae</taxon>
        <taxon>Kosakonia</taxon>
    </lineage>
</organism>
<protein>
    <submittedName>
        <fullName evidence="3">YsaB family lipoprotein</fullName>
    </submittedName>
</protein>
<evidence type="ECO:0000313" key="4">
    <source>
        <dbReference type="Proteomes" id="UP001466893"/>
    </source>
</evidence>
<feature type="signal peptide" evidence="2">
    <location>
        <begin position="1"/>
        <end position="18"/>
    </location>
</feature>